<dbReference type="PROSITE" id="PS00892">
    <property type="entry name" value="HIT_1"/>
    <property type="match status" value="1"/>
</dbReference>
<dbReference type="Proteomes" id="UP000229966">
    <property type="component" value="Unassembled WGS sequence"/>
</dbReference>
<evidence type="ECO:0000313" key="6">
    <source>
        <dbReference type="Proteomes" id="UP000229966"/>
    </source>
</evidence>
<dbReference type="Pfam" id="PF01230">
    <property type="entry name" value="HIT"/>
    <property type="match status" value="1"/>
</dbReference>
<evidence type="ECO:0000259" key="4">
    <source>
        <dbReference type="PROSITE" id="PS51084"/>
    </source>
</evidence>
<evidence type="ECO:0000256" key="3">
    <source>
        <dbReference type="PROSITE-ProRule" id="PRU00464"/>
    </source>
</evidence>
<dbReference type="CDD" id="cd01276">
    <property type="entry name" value="PKCI_related"/>
    <property type="match status" value="1"/>
</dbReference>
<dbReference type="InterPro" id="IPR036265">
    <property type="entry name" value="HIT-like_sf"/>
</dbReference>
<dbReference type="InterPro" id="IPR019808">
    <property type="entry name" value="Histidine_triad_CS"/>
</dbReference>
<dbReference type="AlphaFoldDB" id="A0A2M7CHJ2"/>
<reference evidence="6" key="1">
    <citation type="submission" date="2017-09" db="EMBL/GenBank/DDBJ databases">
        <title>Depth-based differentiation of microbial function through sediment-hosted aquifers and enrichment of novel symbionts in the deep terrestrial subsurface.</title>
        <authorList>
            <person name="Probst A.J."/>
            <person name="Ladd B."/>
            <person name="Jarett J.K."/>
            <person name="Geller-Mcgrath D.E."/>
            <person name="Sieber C.M.K."/>
            <person name="Emerson J.B."/>
            <person name="Anantharaman K."/>
            <person name="Thomas B.C."/>
            <person name="Malmstrom R."/>
            <person name="Stieglmeier M."/>
            <person name="Klingl A."/>
            <person name="Woyke T."/>
            <person name="Ryan C.M."/>
            <person name="Banfield J.F."/>
        </authorList>
    </citation>
    <scope>NUCLEOTIDE SEQUENCE [LARGE SCALE GENOMIC DNA]</scope>
</reference>
<gene>
    <name evidence="5" type="ORF">COS38_03460</name>
</gene>
<evidence type="ECO:0000313" key="5">
    <source>
        <dbReference type="EMBL" id="PIV25095.1"/>
    </source>
</evidence>
<organism evidence="5 6">
    <name type="scientific">Candidatus Berkelbacteria bacterium CG03_land_8_20_14_0_80_40_36</name>
    <dbReference type="NCBI Taxonomy" id="1974509"/>
    <lineage>
        <taxon>Bacteria</taxon>
        <taxon>Candidatus Berkelbacteria</taxon>
    </lineage>
</organism>
<comment type="caution">
    <text evidence="5">The sequence shown here is derived from an EMBL/GenBank/DDBJ whole genome shotgun (WGS) entry which is preliminary data.</text>
</comment>
<accession>A0A2M7CHJ2</accession>
<proteinExistence type="predicted"/>
<evidence type="ECO:0000256" key="1">
    <source>
        <dbReference type="PIRSR" id="PIRSR601310-1"/>
    </source>
</evidence>
<dbReference type="PROSITE" id="PS51084">
    <property type="entry name" value="HIT_2"/>
    <property type="match status" value="1"/>
</dbReference>
<feature type="domain" description="HIT" evidence="4">
    <location>
        <begin position="4"/>
        <end position="112"/>
    </location>
</feature>
<dbReference type="Gene3D" id="3.30.428.10">
    <property type="entry name" value="HIT-like"/>
    <property type="match status" value="1"/>
</dbReference>
<evidence type="ECO:0000256" key="2">
    <source>
        <dbReference type="PIRSR" id="PIRSR601310-3"/>
    </source>
</evidence>
<dbReference type="SUPFAM" id="SSF54197">
    <property type="entry name" value="HIT-like"/>
    <property type="match status" value="1"/>
</dbReference>
<dbReference type="GO" id="GO:0003824">
    <property type="term" value="F:catalytic activity"/>
    <property type="evidence" value="ECO:0007669"/>
    <property type="project" value="InterPro"/>
</dbReference>
<dbReference type="InterPro" id="IPR011146">
    <property type="entry name" value="HIT-like"/>
</dbReference>
<dbReference type="InterPro" id="IPR001310">
    <property type="entry name" value="Histidine_triad_HIT"/>
</dbReference>
<feature type="active site" description="Tele-AMP-histidine intermediate" evidence="1">
    <location>
        <position position="99"/>
    </location>
</feature>
<dbReference type="EMBL" id="PEUM01000099">
    <property type="protein sequence ID" value="PIV25095.1"/>
    <property type="molecule type" value="Genomic_DNA"/>
</dbReference>
<sequence>MSCLFCQISQKKIPSQVQLDTDDIFAFNDIHPKAPVHILIIPKKHIPSTAEVEKIDTEILGKMILSAKKLAEKSNINQTGYRLVFNTKSHGGQIVDHLHLHLLGGKMLGPMA</sequence>
<name>A0A2M7CHJ2_9BACT</name>
<dbReference type="PRINTS" id="PR00332">
    <property type="entry name" value="HISTRIAD"/>
</dbReference>
<dbReference type="PANTHER" id="PTHR23089">
    <property type="entry name" value="HISTIDINE TRIAD HIT PROTEIN"/>
    <property type="match status" value="1"/>
</dbReference>
<feature type="short sequence motif" description="Histidine triad motif" evidence="2 3">
    <location>
        <begin position="97"/>
        <end position="101"/>
    </location>
</feature>
<protein>
    <submittedName>
        <fullName evidence="5">Histidine triad nucleotide-binding protein</fullName>
    </submittedName>
</protein>